<dbReference type="Proteomes" id="UP000014803">
    <property type="component" value="Chromosome"/>
</dbReference>
<organism evidence="2 3">
    <name type="scientific">Sorangium cellulosum So0157-2</name>
    <dbReference type="NCBI Taxonomy" id="1254432"/>
    <lineage>
        <taxon>Bacteria</taxon>
        <taxon>Pseudomonadati</taxon>
        <taxon>Myxococcota</taxon>
        <taxon>Polyangia</taxon>
        <taxon>Polyangiales</taxon>
        <taxon>Polyangiaceae</taxon>
        <taxon>Sorangium</taxon>
    </lineage>
</organism>
<sequence>MRTGVAPVASPPPLGDGERGEESAGQRRGASLVADQPTQRAAESALGGSLAAALPGRLAAAVAGAVRTACHIVARGGASAPEVGSDERLDRRGDPTAHAELRAVGIAPPGDGGDALGAGCAGERWAAAVSAAGAALRRYLAEAEGDRVERIDGDLHAAAKGIARIALGLAIAEDLHRIANIEIVGLGGRKRDRRWQQGRFGDGELEQAEVVIPTVVARVDLDGSREDVVMDRRRIGAIRRRRAIDAEHDLLGPREGRAAVRRGEHGAPVFSNLDERPGAGAEPAHDRDDGGVEGIDVSTDDRAPVLVNALLERIHGVKGAGGEREQR</sequence>
<dbReference type="KEGG" id="scu:SCE1572_31860"/>
<reference evidence="2 3" key="1">
    <citation type="journal article" date="2013" name="Sci. Rep.">
        <title>Extraordinary expansion of a Sorangium cellulosum genome from an alkaline milieu.</title>
        <authorList>
            <person name="Han K."/>
            <person name="Li Z.F."/>
            <person name="Peng R."/>
            <person name="Zhu L.P."/>
            <person name="Zhou T."/>
            <person name="Wang L.G."/>
            <person name="Li S.G."/>
            <person name="Zhang X.B."/>
            <person name="Hu W."/>
            <person name="Wu Z.H."/>
            <person name="Qin N."/>
            <person name="Li Y.Z."/>
        </authorList>
    </citation>
    <scope>NUCLEOTIDE SEQUENCE [LARGE SCALE GENOMIC DNA]</scope>
    <source>
        <strain evidence="2 3">So0157-2</strain>
    </source>
</reference>
<accession>S4Y398</accession>
<feature type="region of interest" description="Disordered" evidence="1">
    <location>
        <begin position="1"/>
        <end position="40"/>
    </location>
</feature>
<dbReference type="HOGENOM" id="CLU_849676_0_0_7"/>
<proteinExistence type="predicted"/>
<feature type="compositionally biased region" description="Basic and acidic residues" evidence="1">
    <location>
        <begin position="16"/>
        <end position="25"/>
    </location>
</feature>
<feature type="compositionally biased region" description="Basic and acidic residues" evidence="1">
    <location>
        <begin position="273"/>
        <end position="290"/>
    </location>
</feature>
<dbReference type="EMBL" id="CP003969">
    <property type="protein sequence ID" value="AGP38675.1"/>
    <property type="molecule type" value="Genomic_DNA"/>
</dbReference>
<dbReference type="AlphaFoldDB" id="S4Y398"/>
<feature type="compositionally biased region" description="Basic and acidic residues" evidence="1">
    <location>
        <begin position="255"/>
        <end position="265"/>
    </location>
</feature>
<feature type="region of interest" description="Disordered" evidence="1">
    <location>
        <begin position="255"/>
        <end position="298"/>
    </location>
</feature>
<evidence type="ECO:0000313" key="2">
    <source>
        <dbReference type="EMBL" id="AGP38675.1"/>
    </source>
</evidence>
<evidence type="ECO:0000256" key="1">
    <source>
        <dbReference type="SAM" id="MobiDB-lite"/>
    </source>
</evidence>
<name>S4Y398_SORCE</name>
<evidence type="ECO:0000313" key="3">
    <source>
        <dbReference type="Proteomes" id="UP000014803"/>
    </source>
</evidence>
<gene>
    <name evidence="2" type="ORF">SCE1572_31860</name>
</gene>
<protein>
    <submittedName>
        <fullName evidence="2">Uncharacterized protein</fullName>
    </submittedName>
</protein>